<dbReference type="EMBL" id="LS398110">
    <property type="protein sequence ID" value="SPP92183.1"/>
    <property type="molecule type" value="Genomic_DNA"/>
</dbReference>
<reference evidence="12 13" key="1">
    <citation type="submission" date="2018-03" db="EMBL/GenBank/DDBJ databases">
        <authorList>
            <person name="Gully D."/>
        </authorList>
    </citation>
    <scope>NUCLEOTIDE SEQUENCE [LARGE SCALE GENOMIC DNA]</scope>
    <source>
        <strain evidence="12">ORS3257</strain>
    </source>
</reference>
<keyword evidence="6" id="KW-0067">ATP-binding</keyword>
<evidence type="ECO:0000259" key="10">
    <source>
        <dbReference type="PROSITE" id="PS50109"/>
    </source>
</evidence>
<protein>
    <recommendedName>
        <fullName evidence="2">histidine kinase</fullName>
        <ecNumber evidence="2">2.7.13.3</ecNumber>
    </recommendedName>
</protein>
<evidence type="ECO:0000256" key="1">
    <source>
        <dbReference type="ARBA" id="ARBA00000085"/>
    </source>
</evidence>
<evidence type="ECO:0000256" key="8">
    <source>
        <dbReference type="PROSITE-ProRule" id="PRU01091"/>
    </source>
</evidence>
<dbReference type="InterPro" id="IPR003594">
    <property type="entry name" value="HATPase_dom"/>
</dbReference>
<evidence type="ECO:0000256" key="5">
    <source>
        <dbReference type="ARBA" id="ARBA00022777"/>
    </source>
</evidence>
<organism evidence="12 13">
    <name type="scientific">Bradyrhizobium vignae</name>
    <dbReference type="NCBI Taxonomy" id="1549949"/>
    <lineage>
        <taxon>Bacteria</taxon>
        <taxon>Pseudomonadati</taxon>
        <taxon>Pseudomonadota</taxon>
        <taxon>Alphaproteobacteria</taxon>
        <taxon>Hyphomicrobiales</taxon>
        <taxon>Nitrobacteraceae</taxon>
        <taxon>Bradyrhizobium</taxon>
    </lineage>
</organism>
<evidence type="ECO:0000256" key="4">
    <source>
        <dbReference type="ARBA" id="ARBA00022741"/>
    </source>
</evidence>
<feature type="compositionally biased region" description="Basic residues" evidence="9">
    <location>
        <begin position="199"/>
        <end position="209"/>
    </location>
</feature>
<dbReference type="EC" id="2.7.13.3" evidence="2"/>
<dbReference type="Proteomes" id="UP000246085">
    <property type="component" value="Chromosome BRAD3257"/>
</dbReference>
<dbReference type="PRINTS" id="PR00344">
    <property type="entry name" value="BCTRLSENSOR"/>
</dbReference>
<proteinExistence type="predicted"/>
<evidence type="ECO:0000259" key="11">
    <source>
        <dbReference type="PROSITE" id="PS51755"/>
    </source>
</evidence>
<dbReference type="GO" id="GO:0005524">
    <property type="term" value="F:ATP binding"/>
    <property type="evidence" value="ECO:0007669"/>
    <property type="project" value="UniProtKB-KW"/>
</dbReference>
<keyword evidence="7 8" id="KW-0238">DNA-binding</keyword>
<feature type="DNA-binding region" description="OmpR/PhoB-type" evidence="8">
    <location>
        <begin position="8"/>
        <end position="111"/>
    </location>
</feature>
<dbReference type="SMART" id="SM00862">
    <property type="entry name" value="Trans_reg_C"/>
    <property type="match status" value="1"/>
</dbReference>
<evidence type="ECO:0000256" key="9">
    <source>
        <dbReference type="SAM" id="MobiDB-lite"/>
    </source>
</evidence>
<dbReference type="GO" id="GO:0003677">
    <property type="term" value="F:DNA binding"/>
    <property type="evidence" value="ECO:0007669"/>
    <property type="project" value="UniProtKB-UniRule"/>
</dbReference>
<dbReference type="Pfam" id="PF00486">
    <property type="entry name" value="Trans_reg_C"/>
    <property type="match status" value="1"/>
</dbReference>
<evidence type="ECO:0000256" key="6">
    <source>
        <dbReference type="ARBA" id="ARBA00022840"/>
    </source>
</evidence>
<feature type="region of interest" description="Disordered" evidence="9">
    <location>
        <begin position="177"/>
        <end position="209"/>
    </location>
</feature>
<sequence length="209" mass="23245">MIASTTALQTLTQGSLLIDPDQHVASFAGAPLKLTAIELGILRAFLMRPTSVFNREQLMRAAYQLNIQVSDRTIDSRIRNIRAKLAALSCDNVIEKALIVLSHLADNAMRHKAQTIRLEAADERTTLRLTVSNDGEPISAPNRDRIFDAFFTTRRDQGSTGMGLAIARAVMASHGGSIRLKPTDGARPSSSNSLWPRSRTPRRQQWRRW</sequence>
<evidence type="ECO:0000256" key="7">
    <source>
        <dbReference type="ARBA" id="ARBA00023125"/>
    </source>
</evidence>
<dbReference type="InterPro" id="IPR036890">
    <property type="entry name" value="HATPase_C_sf"/>
</dbReference>
<gene>
    <name evidence="12" type="ORF">BRAD3257_1041</name>
</gene>
<dbReference type="PROSITE" id="PS50109">
    <property type="entry name" value="HIS_KIN"/>
    <property type="match status" value="1"/>
</dbReference>
<dbReference type="AlphaFoldDB" id="A0A2U3PSR1"/>
<evidence type="ECO:0000313" key="13">
    <source>
        <dbReference type="Proteomes" id="UP000246085"/>
    </source>
</evidence>
<dbReference type="Gene3D" id="3.30.565.10">
    <property type="entry name" value="Histidine kinase-like ATPase, C-terminal domain"/>
    <property type="match status" value="1"/>
</dbReference>
<keyword evidence="4" id="KW-0547">Nucleotide-binding</keyword>
<evidence type="ECO:0000256" key="2">
    <source>
        <dbReference type="ARBA" id="ARBA00012438"/>
    </source>
</evidence>
<feature type="domain" description="OmpR/PhoB-type" evidence="11">
    <location>
        <begin position="8"/>
        <end position="111"/>
    </location>
</feature>
<dbReference type="SUPFAM" id="SSF55874">
    <property type="entry name" value="ATPase domain of HSP90 chaperone/DNA topoisomerase II/histidine kinase"/>
    <property type="match status" value="1"/>
</dbReference>
<dbReference type="InterPro" id="IPR001867">
    <property type="entry name" value="OmpR/PhoB-type_DNA-bd"/>
</dbReference>
<evidence type="ECO:0000256" key="3">
    <source>
        <dbReference type="ARBA" id="ARBA00022679"/>
    </source>
</evidence>
<keyword evidence="3" id="KW-0808">Transferase</keyword>
<dbReference type="CDD" id="cd00383">
    <property type="entry name" value="trans_reg_C"/>
    <property type="match status" value="1"/>
</dbReference>
<feature type="domain" description="Histidine kinase" evidence="10">
    <location>
        <begin position="100"/>
        <end position="199"/>
    </location>
</feature>
<evidence type="ECO:0000313" key="12">
    <source>
        <dbReference type="EMBL" id="SPP92183.1"/>
    </source>
</evidence>
<comment type="catalytic activity">
    <reaction evidence="1">
        <text>ATP + protein L-histidine = ADP + protein N-phospho-L-histidine.</text>
        <dbReference type="EC" id="2.7.13.3"/>
    </reaction>
</comment>
<name>A0A2U3PSR1_9BRAD</name>
<dbReference type="Pfam" id="PF02518">
    <property type="entry name" value="HATPase_c"/>
    <property type="match status" value="1"/>
</dbReference>
<accession>A0A2U3PSR1</accession>
<dbReference type="InterPro" id="IPR005467">
    <property type="entry name" value="His_kinase_dom"/>
</dbReference>
<keyword evidence="5" id="KW-0418">Kinase</keyword>
<dbReference type="InterPro" id="IPR050980">
    <property type="entry name" value="2C_sensor_his_kinase"/>
</dbReference>
<dbReference type="InterPro" id="IPR004358">
    <property type="entry name" value="Sig_transdc_His_kin-like_C"/>
</dbReference>
<dbReference type="PROSITE" id="PS51755">
    <property type="entry name" value="OMPR_PHOB"/>
    <property type="match status" value="1"/>
</dbReference>
<dbReference type="GO" id="GO:0000160">
    <property type="term" value="P:phosphorelay signal transduction system"/>
    <property type="evidence" value="ECO:0007669"/>
    <property type="project" value="InterPro"/>
</dbReference>
<dbReference type="InterPro" id="IPR016032">
    <property type="entry name" value="Sig_transdc_resp-reg_C-effctor"/>
</dbReference>
<dbReference type="GO" id="GO:0004673">
    <property type="term" value="F:protein histidine kinase activity"/>
    <property type="evidence" value="ECO:0007669"/>
    <property type="project" value="UniProtKB-EC"/>
</dbReference>
<dbReference type="PANTHER" id="PTHR44936:SF10">
    <property type="entry name" value="SENSOR PROTEIN RSTB"/>
    <property type="match status" value="1"/>
</dbReference>
<dbReference type="PANTHER" id="PTHR44936">
    <property type="entry name" value="SENSOR PROTEIN CREC"/>
    <property type="match status" value="1"/>
</dbReference>
<dbReference type="SMART" id="SM00387">
    <property type="entry name" value="HATPase_c"/>
    <property type="match status" value="1"/>
</dbReference>
<dbReference type="GO" id="GO:0006355">
    <property type="term" value="P:regulation of DNA-templated transcription"/>
    <property type="evidence" value="ECO:0007669"/>
    <property type="project" value="InterPro"/>
</dbReference>
<dbReference type="KEGG" id="bvz:BRAD3257_1041"/>
<dbReference type="SUPFAM" id="SSF46894">
    <property type="entry name" value="C-terminal effector domain of the bipartite response regulators"/>
    <property type="match status" value="1"/>
</dbReference>